<dbReference type="GO" id="GO:0009897">
    <property type="term" value="C:external side of plasma membrane"/>
    <property type="evidence" value="ECO:0007669"/>
    <property type="project" value="TreeGrafter"/>
</dbReference>
<dbReference type="Ensembl" id="ENSSMAT00000018982.2">
    <property type="protein sequence ID" value="ENSSMAP00000018744.2"/>
    <property type="gene ID" value="ENSSMAG00000011505.2"/>
</dbReference>
<dbReference type="Gene3D" id="2.60.40.10">
    <property type="entry name" value="Immunoglobulins"/>
    <property type="match status" value="4"/>
</dbReference>
<keyword evidence="1" id="KW-0812">Transmembrane</keyword>
<dbReference type="InterPro" id="IPR036179">
    <property type="entry name" value="Ig-like_dom_sf"/>
</dbReference>
<reference evidence="4" key="1">
    <citation type="submission" date="2023-05" db="EMBL/GenBank/DDBJ databases">
        <title>High-quality long-read genome of Scophthalmus maximus.</title>
        <authorList>
            <person name="Lien S."/>
            <person name="Martinez P."/>
        </authorList>
    </citation>
    <scope>NUCLEOTIDE SEQUENCE [LARGE SCALE GENOMIC DNA]</scope>
</reference>
<feature type="chain" id="PRO_5034377895" description="Ig-like domain-containing protein" evidence="2">
    <location>
        <begin position="28"/>
        <end position="538"/>
    </location>
</feature>
<evidence type="ECO:0000313" key="4">
    <source>
        <dbReference type="Ensembl" id="ENSSMAP00000018744.2"/>
    </source>
</evidence>
<dbReference type="SMART" id="SM00409">
    <property type="entry name" value="IG"/>
    <property type="match status" value="4"/>
</dbReference>
<keyword evidence="1" id="KW-0472">Membrane</keyword>
<reference evidence="4" key="2">
    <citation type="submission" date="2025-08" db="UniProtKB">
        <authorList>
            <consortium name="Ensembl"/>
        </authorList>
    </citation>
    <scope>IDENTIFICATION</scope>
</reference>
<dbReference type="GO" id="GO:0070374">
    <property type="term" value="P:positive regulation of ERK1 and ERK2 cascade"/>
    <property type="evidence" value="ECO:0007669"/>
    <property type="project" value="TreeGrafter"/>
</dbReference>
<keyword evidence="2" id="KW-0732">Signal</keyword>
<evidence type="ECO:0000256" key="2">
    <source>
        <dbReference type="SAM" id="SignalP"/>
    </source>
</evidence>
<dbReference type="PROSITE" id="PS50835">
    <property type="entry name" value="IG_LIKE"/>
    <property type="match status" value="3"/>
</dbReference>
<dbReference type="InterPro" id="IPR013783">
    <property type="entry name" value="Ig-like_fold"/>
</dbReference>
<keyword evidence="1" id="KW-1133">Transmembrane helix</keyword>
<dbReference type="InterPro" id="IPR003599">
    <property type="entry name" value="Ig_sub"/>
</dbReference>
<dbReference type="GO" id="GO:0045121">
    <property type="term" value="C:membrane raft"/>
    <property type="evidence" value="ECO:0007669"/>
    <property type="project" value="TreeGrafter"/>
</dbReference>
<feature type="signal peptide" evidence="2">
    <location>
        <begin position="1"/>
        <end position="27"/>
    </location>
</feature>
<feature type="domain" description="Ig-like" evidence="3">
    <location>
        <begin position="194"/>
        <end position="269"/>
    </location>
</feature>
<dbReference type="GeneTree" id="ENSGT00990000203876"/>
<sequence>MNLNSVIMTLEYFIFVLTTFLMTGAQSEVTEVFAEAGSQAVLPCRYSSTSYDSPGILWIKTTKGKTQPFHFTPRLSMLFSLSAVQLPQIPLFRTKTCVYMQIPLNCCHTFHSTVWRKQKSGLQFWGSSWSQKGIQRVHCPHSQFERGDYSLQINSVREEDGGVYSCTVEGQGDEYMVMLRIIRVSISPSVPISGKDVSVTCDVTPGPQGPTVQWMLNDSPFLPQTGILETNGETFDSIVREKATARLTGNWTCVVGYKGKEGRASAALSVKGIIQPATDDTKVYAAVGSAVTLPCVFTPGLIPALPVWEKLQPVSHLKPAASRLPASFSPSSQSSQAPWDKSAILKEVGLKDEGRYRCSGTVQGQRLARNIQLIVATIDNSVPSKKKGAGTLTCQLSDTSEVTEYEWVHVTYDPSATQSFRSIQKGKTLSLNQVSEENWGEWACRFSGKEGNLGNITYHVQMMSGLSGQKSSGFSYTTAAVVGLSFLLLVLLLILAQLYKNHQRRKGIFQYPALETIVHTISNEREERERNPMKKIVQ</sequence>
<accession>A0A8D3AIG0</accession>
<name>A0A8D3AIG0_SCOMX</name>
<dbReference type="PANTHER" id="PTHR11422:SF12">
    <property type="entry name" value="MICROFIBRIL-ASSOCIATED GLYCOPROTEIN 3"/>
    <property type="match status" value="1"/>
</dbReference>
<feature type="domain" description="Ig-like" evidence="3">
    <location>
        <begin position="27"/>
        <end position="178"/>
    </location>
</feature>
<dbReference type="GO" id="GO:1990782">
    <property type="term" value="F:protein tyrosine kinase binding"/>
    <property type="evidence" value="ECO:0007669"/>
    <property type="project" value="TreeGrafter"/>
</dbReference>
<dbReference type="CDD" id="cd00096">
    <property type="entry name" value="Ig"/>
    <property type="match status" value="2"/>
</dbReference>
<dbReference type="SMART" id="SM00408">
    <property type="entry name" value="IGc2"/>
    <property type="match status" value="3"/>
</dbReference>
<dbReference type="SUPFAM" id="SSF48726">
    <property type="entry name" value="Immunoglobulin"/>
    <property type="match status" value="3"/>
</dbReference>
<feature type="transmembrane region" description="Helical" evidence="1">
    <location>
        <begin position="473"/>
        <end position="496"/>
    </location>
</feature>
<dbReference type="PANTHER" id="PTHR11422">
    <property type="entry name" value="T-CELL SURFACE GLYCOPROTEIN CD4"/>
    <property type="match status" value="1"/>
</dbReference>
<organism evidence="4 5">
    <name type="scientific">Scophthalmus maximus</name>
    <name type="common">Turbot</name>
    <name type="synonym">Psetta maxima</name>
    <dbReference type="NCBI Taxonomy" id="52904"/>
    <lineage>
        <taxon>Eukaryota</taxon>
        <taxon>Metazoa</taxon>
        <taxon>Chordata</taxon>
        <taxon>Craniata</taxon>
        <taxon>Vertebrata</taxon>
        <taxon>Euteleostomi</taxon>
        <taxon>Actinopterygii</taxon>
        <taxon>Neopterygii</taxon>
        <taxon>Teleostei</taxon>
        <taxon>Neoteleostei</taxon>
        <taxon>Acanthomorphata</taxon>
        <taxon>Carangaria</taxon>
        <taxon>Pleuronectiformes</taxon>
        <taxon>Pleuronectoidei</taxon>
        <taxon>Scophthalmidae</taxon>
        <taxon>Scophthalmus</taxon>
    </lineage>
</organism>
<evidence type="ECO:0000313" key="5">
    <source>
        <dbReference type="Proteomes" id="UP000694558"/>
    </source>
</evidence>
<dbReference type="Proteomes" id="UP000694558">
    <property type="component" value="Chromosome 1"/>
</dbReference>
<evidence type="ECO:0000256" key="1">
    <source>
        <dbReference type="SAM" id="Phobius"/>
    </source>
</evidence>
<dbReference type="InterPro" id="IPR007110">
    <property type="entry name" value="Ig-like_dom"/>
</dbReference>
<feature type="domain" description="Ig-like" evidence="3">
    <location>
        <begin position="391"/>
        <end position="454"/>
    </location>
</feature>
<dbReference type="GO" id="GO:0042110">
    <property type="term" value="P:T cell activation"/>
    <property type="evidence" value="ECO:0007669"/>
    <property type="project" value="TreeGrafter"/>
</dbReference>
<dbReference type="AlphaFoldDB" id="A0A8D3AIG0"/>
<dbReference type="GO" id="GO:0042289">
    <property type="term" value="F:MHC class II protein binding"/>
    <property type="evidence" value="ECO:0007669"/>
    <property type="project" value="TreeGrafter"/>
</dbReference>
<evidence type="ECO:0000259" key="3">
    <source>
        <dbReference type="PROSITE" id="PS50835"/>
    </source>
</evidence>
<proteinExistence type="predicted"/>
<protein>
    <recommendedName>
        <fullName evidence="3">Ig-like domain-containing protein</fullName>
    </recommendedName>
</protein>
<dbReference type="InterPro" id="IPR003598">
    <property type="entry name" value="Ig_sub2"/>
</dbReference>
<dbReference type="GO" id="GO:0035723">
    <property type="term" value="P:interleukin-15-mediated signaling pathway"/>
    <property type="evidence" value="ECO:0007669"/>
    <property type="project" value="TreeGrafter"/>
</dbReference>